<protein>
    <submittedName>
        <fullName evidence="1">Uncharacterized protein</fullName>
    </submittedName>
</protein>
<dbReference type="KEGG" id="parl:PEC302110_00480"/>
<dbReference type="AlphaFoldDB" id="A0AAN0MIT9"/>
<name>A0AAN0MIT9_9GAMM</name>
<sequence>MKPENKTEEFLKYIADNNDMKKEQKKWEIEYFAYPDQEANDNAGQACATCPPPHARKSFVEHVLHSLEDRYMVAIYIAYPGTPLNEDSGKPKINKETGKRVVSAAGHMWFEITKVQHDKKEIINNSYGFAPINSGAWGNGFVTDKDTIHYEKPYYKRTIEITENHYKKLKEFGDSAYNNSDTYFDLYYNGVTNSCIDFTWKSLRHAGLSPSILECKSIQEYCDSTRIWIDKEENKFDDGILVGDNQIHVRSIPAPFPHSELNKEINNPPPLRSDIQKIISGLDPDSDEKQEASVQYTHTLPPNYGVNQLVNDWSKFSR</sequence>
<evidence type="ECO:0000313" key="1">
    <source>
        <dbReference type="EMBL" id="BES82951.1"/>
    </source>
</evidence>
<reference evidence="2" key="1">
    <citation type="journal article" date="2024" name="Int. J. Syst. Evol. Microbiol.">
        <title>Pectobacterium araliae sp. nov., a pathogen causing bacterial soft rot of Japanese angelica tree in Japan.</title>
        <authorList>
            <person name="Sawada H."/>
            <person name="Someya N."/>
            <person name="Morohoshi T."/>
            <person name="Ono M."/>
            <person name="Satou M."/>
        </authorList>
    </citation>
    <scope>NUCLEOTIDE SEQUENCE [LARGE SCALE GENOMIC DNA]</scope>
    <source>
        <strain evidence="2">MAFF 302110</strain>
    </source>
</reference>
<keyword evidence="2" id="KW-1185">Reference proteome</keyword>
<organism evidence="1 2">
    <name type="scientific">Pectobacterium araliae</name>
    <dbReference type="NCBI Taxonomy" id="3073862"/>
    <lineage>
        <taxon>Bacteria</taxon>
        <taxon>Pseudomonadati</taxon>
        <taxon>Pseudomonadota</taxon>
        <taxon>Gammaproteobacteria</taxon>
        <taxon>Enterobacterales</taxon>
        <taxon>Pectobacteriaceae</taxon>
        <taxon>Pectobacterium</taxon>
    </lineage>
</organism>
<evidence type="ECO:0000313" key="2">
    <source>
        <dbReference type="Proteomes" id="UP001377830"/>
    </source>
</evidence>
<dbReference type="EMBL" id="AP028908">
    <property type="protein sequence ID" value="BES82951.1"/>
    <property type="molecule type" value="Genomic_DNA"/>
</dbReference>
<dbReference type="Proteomes" id="UP001377830">
    <property type="component" value="Chromosome"/>
</dbReference>
<proteinExistence type="predicted"/>
<dbReference type="RefSeq" id="WP_261847427.1">
    <property type="nucleotide sequence ID" value="NZ_AP028908.1"/>
</dbReference>
<gene>
    <name evidence="1" type="ORF">PEC302110_00480</name>
</gene>
<accession>A0AAN0MIT9</accession>